<reference evidence="1 2" key="1">
    <citation type="submission" date="2015-03" db="EMBL/GenBank/DDBJ databases">
        <authorList>
            <person name="McCorrison J."/>
            <person name="Sanka R."/>
            <person name="Adams M."/>
            <person name="Brinkac L."/>
            <person name="Nierman W."/>
            <person name="Sutton G."/>
            <person name="Nelson K."/>
            <person name="Kiedrowski L."/>
            <person name="Guerrero D."/>
            <person name="Bonomo R."/>
        </authorList>
    </citation>
    <scope>NUCLEOTIDE SEQUENCE [LARGE SCALE GENOMIC DNA]</scope>
    <source>
        <strain evidence="1 2">42324</strain>
    </source>
</reference>
<comment type="caution">
    <text evidence="1">The sequence shown here is derived from an EMBL/GenBank/DDBJ whole genome shotgun (WGS) entry which is preliminary data.</text>
</comment>
<proteinExistence type="predicted"/>
<sequence>MKKVVGLRNSKAFPEITKIIKLRNSCAHNDARLVSNDNQEIPEIVRLLDQYPDLLERDGNQVLFNEGALVTFLNVFEDYIKEIEAHISPPRQAPKLFP</sequence>
<dbReference type="EMBL" id="JZYG01000086">
    <property type="protein sequence ID" value="KJM27720.1"/>
    <property type="molecule type" value="Genomic_DNA"/>
</dbReference>
<dbReference type="AlphaFoldDB" id="A0AAE2JNM3"/>
<dbReference type="Proteomes" id="UP000033344">
    <property type="component" value="Unassembled WGS sequence"/>
</dbReference>
<gene>
    <name evidence="1" type="ORF">SS44_22575</name>
</gene>
<evidence type="ECO:0000313" key="2">
    <source>
        <dbReference type="Proteomes" id="UP000033344"/>
    </source>
</evidence>
<name>A0AAE2JNM3_ENTCL</name>
<organism evidence="1 2">
    <name type="scientific">Enterobacter cloacae subsp. cloacae</name>
    <dbReference type="NCBI Taxonomy" id="336306"/>
    <lineage>
        <taxon>Bacteria</taxon>
        <taxon>Pseudomonadati</taxon>
        <taxon>Pseudomonadota</taxon>
        <taxon>Gammaproteobacteria</taxon>
        <taxon>Enterobacterales</taxon>
        <taxon>Enterobacteriaceae</taxon>
        <taxon>Enterobacter</taxon>
        <taxon>Enterobacter cloacae complex</taxon>
    </lineage>
</organism>
<protein>
    <submittedName>
        <fullName evidence="1">Uncharacterized protein</fullName>
    </submittedName>
</protein>
<accession>A0AAE2JNM3</accession>
<evidence type="ECO:0000313" key="1">
    <source>
        <dbReference type="EMBL" id="KJM27720.1"/>
    </source>
</evidence>